<evidence type="ECO:0000313" key="1">
    <source>
        <dbReference type="EMBL" id="KAJ8870559.1"/>
    </source>
</evidence>
<keyword evidence="2" id="KW-1185">Reference proteome</keyword>
<dbReference type="Proteomes" id="UP001159363">
    <property type="component" value="Chromosome 12"/>
</dbReference>
<evidence type="ECO:0000313" key="2">
    <source>
        <dbReference type="Proteomes" id="UP001159363"/>
    </source>
</evidence>
<name>A0ABQ9GDS2_9NEOP</name>
<reference evidence="1 2" key="1">
    <citation type="submission" date="2023-02" db="EMBL/GenBank/DDBJ databases">
        <title>LHISI_Scaffold_Assembly.</title>
        <authorList>
            <person name="Stuart O.P."/>
            <person name="Cleave R."/>
            <person name="Magrath M.J.L."/>
            <person name="Mikheyev A.S."/>
        </authorList>
    </citation>
    <scope>NUCLEOTIDE SEQUENCE [LARGE SCALE GENOMIC DNA]</scope>
    <source>
        <strain evidence="1">Daus_M_001</strain>
        <tissue evidence="1">Leg muscle</tissue>
    </source>
</reference>
<gene>
    <name evidence="1" type="ORF">PR048_029582</name>
</gene>
<protein>
    <submittedName>
        <fullName evidence="1">Uncharacterized protein</fullName>
    </submittedName>
</protein>
<organism evidence="1 2">
    <name type="scientific">Dryococelus australis</name>
    <dbReference type="NCBI Taxonomy" id="614101"/>
    <lineage>
        <taxon>Eukaryota</taxon>
        <taxon>Metazoa</taxon>
        <taxon>Ecdysozoa</taxon>
        <taxon>Arthropoda</taxon>
        <taxon>Hexapoda</taxon>
        <taxon>Insecta</taxon>
        <taxon>Pterygota</taxon>
        <taxon>Neoptera</taxon>
        <taxon>Polyneoptera</taxon>
        <taxon>Phasmatodea</taxon>
        <taxon>Verophasmatodea</taxon>
        <taxon>Anareolatae</taxon>
        <taxon>Phasmatidae</taxon>
        <taxon>Eurycanthinae</taxon>
        <taxon>Dryococelus</taxon>
    </lineage>
</organism>
<comment type="caution">
    <text evidence="1">The sequence shown here is derived from an EMBL/GenBank/DDBJ whole genome shotgun (WGS) entry which is preliminary data.</text>
</comment>
<dbReference type="EMBL" id="JARBHB010000013">
    <property type="protein sequence ID" value="KAJ8870559.1"/>
    <property type="molecule type" value="Genomic_DNA"/>
</dbReference>
<accession>A0ABQ9GDS2</accession>
<proteinExistence type="predicted"/>
<sequence>MQMPDQSAVPGFKLLPCRIGDGVDIISDILHFTHGDAHLFIAWRDKTVLIIETPGPELNHLEYNYKLHDPVSSLFHKYRTEICSLPFILTILDNGAYAVMTE</sequence>